<protein>
    <recommendedName>
        <fullName evidence="3">mannose-1-phosphate guanylyltransferase</fullName>
        <ecNumber evidence="3">2.7.7.13</ecNumber>
    </recommendedName>
</protein>
<keyword evidence="7" id="KW-0342">GTP-binding</keyword>
<dbReference type="Pfam" id="PF22640">
    <property type="entry name" value="ManC_GMP_beta-helix"/>
    <property type="match status" value="1"/>
</dbReference>
<dbReference type="Gene3D" id="2.60.120.10">
    <property type="entry name" value="Jelly Rolls"/>
    <property type="match status" value="1"/>
</dbReference>
<comment type="catalytic activity">
    <reaction evidence="8">
        <text>alpha-D-mannose 1-phosphate + GTP + H(+) = GDP-alpha-D-mannose + diphosphate</text>
        <dbReference type="Rhea" id="RHEA:15229"/>
        <dbReference type="ChEBI" id="CHEBI:15378"/>
        <dbReference type="ChEBI" id="CHEBI:33019"/>
        <dbReference type="ChEBI" id="CHEBI:37565"/>
        <dbReference type="ChEBI" id="CHEBI:57527"/>
        <dbReference type="ChEBI" id="CHEBI:58409"/>
        <dbReference type="EC" id="2.7.7.13"/>
    </reaction>
</comment>
<evidence type="ECO:0000256" key="3">
    <source>
        <dbReference type="ARBA" id="ARBA00012387"/>
    </source>
</evidence>
<dbReference type="SUPFAM" id="SSF53448">
    <property type="entry name" value="Nucleotide-diphospho-sugar transferases"/>
    <property type="match status" value="1"/>
</dbReference>
<evidence type="ECO:0000256" key="6">
    <source>
        <dbReference type="ARBA" id="ARBA00022741"/>
    </source>
</evidence>
<feature type="domain" description="Mannose-6-phosphate isomerase type II C-terminal" evidence="11">
    <location>
        <begin position="349"/>
        <end position="462"/>
    </location>
</feature>
<name>A0ABT7SWW9_9ALTE</name>
<dbReference type="InterPro" id="IPR001538">
    <property type="entry name" value="Man6P_isomerase-2_C"/>
</dbReference>
<dbReference type="Pfam" id="PF00483">
    <property type="entry name" value="NTP_transferase"/>
    <property type="match status" value="1"/>
</dbReference>
<evidence type="ECO:0000256" key="9">
    <source>
        <dbReference type="RuleBase" id="RU004190"/>
    </source>
</evidence>
<dbReference type="CDD" id="cd02213">
    <property type="entry name" value="cupin_PMI_typeII_C"/>
    <property type="match status" value="1"/>
</dbReference>
<proteinExistence type="inferred from homology"/>
<dbReference type="Pfam" id="PF01050">
    <property type="entry name" value="MannoseP_isomer"/>
    <property type="match status" value="1"/>
</dbReference>
<dbReference type="GO" id="GO:0004475">
    <property type="term" value="F:mannose-1-phosphate guanylyltransferase (GTP) activity"/>
    <property type="evidence" value="ECO:0007669"/>
    <property type="project" value="UniProtKB-EC"/>
</dbReference>
<dbReference type="InterPro" id="IPR054566">
    <property type="entry name" value="ManC/GMP-like_b-helix"/>
</dbReference>
<reference evidence="13 14" key="1">
    <citation type="submission" date="2023-06" db="EMBL/GenBank/DDBJ databases">
        <title>Alteromonas sp. ASW11-36 isolated from intertidal sand.</title>
        <authorList>
            <person name="Li Y."/>
        </authorList>
    </citation>
    <scope>NUCLEOTIDE SEQUENCE [LARGE SCALE GENOMIC DNA]</scope>
    <source>
        <strain evidence="13 14">ASW11-36</strain>
    </source>
</reference>
<accession>A0ABT7SWW9</accession>
<dbReference type="InterPro" id="IPR011051">
    <property type="entry name" value="RmlC_Cupin_sf"/>
</dbReference>
<keyword evidence="4 13" id="KW-0808">Transferase</keyword>
<organism evidence="13 14">
    <name type="scientific">Alteromonas arenosi</name>
    <dbReference type="NCBI Taxonomy" id="3055817"/>
    <lineage>
        <taxon>Bacteria</taxon>
        <taxon>Pseudomonadati</taxon>
        <taxon>Pseudomonadota</taxon>
        <taxon>Gammaproteobacteria</taxon>
        <taxon>Alteromonadales</taxon>
        <taxon>Alteromonadaceae</taxon>
        <taxon>Alteromonas/Salinimonas group</taxon>
        <taxon>Alteromonas</taxon>
    </lineage>
</organism>
<keyword evidence="6" id="KW-0547">Nucleotide-binding</keyword>
<dbReference type="SUPFAM" id="SSF51182">
    <property type="entry name" value="RmlC-like cupins"/>
    <property type="match status" value="1"/>
</dbReference>
<dbReference type="InterPro" id="IPR006375">
    <property type="entry name" value="Man1P_GuaTrfase/Man6P_Isoase"/>
</dbReference>
<sequence length="472" mass="51901">MQPVVLAGGSGSRLWPKSRVALPKQFLSLTSNNSMLQDTLTRLDGTKAASPIVICNDAHRFLVAEQLRQQDCQHGGIILEPVGRNTAPAIALAALHAMKSDPEAVLLVLAADHLIQDQNAFHAAIEKAYALALQGRLVTFGIVPDQPHTGYGYIKSGDALDTGFNVSEFVEKPDLATATEYVKSGQYFWNSGMFMFKAATYIAELAKFAPEILDVCEKAIATETPDLDFIRVDADIFSQSPDDSIDYAVMEKTELAAMVSLDAGWSDVGSWSSLWETAANKDENGNATVGDVLLTDVNNSYINAEERLVAAVGVDDLVIVETKDAVLVANKSKVQDIKTIVSQLKQQKRPEFEFHREVYRPWGKYDSIDNGERFQVKRITVKPGEKLSVQMHHHRAEHWIVVSGTANVTIDETVTMLTENQSIYIPIGAVHALENPGKIPLELIEVQSGSYLGEDDIVRFSDRYGRAPEAKK</sequence>
<evidence type="ECO:0000256" key="7">
    <source>
        <dbReference type="ARBA" id="ARBA00023134"/>
    </source>
</evidence>
<evidence type="ECO:0000256" key="8">
    <source>
        <dbReference type="ARBA" id="ARBA00047343"/>
    </source>
</evidence>
<dbReference type="CDD" id="cd02509">
    <property type="entry name" value="GDP-M1P_Guanylyltransferase"/>
    <property type="match status" value="1"/>
</dbReference>
<dbReference type="InterPro" id="IPR049577">
    <property type="entry name" value="GMPP_N"/>
</dbReference>
<comment type="pathway">
    <text evidence="1">Nucleotide-sugar biosynthesis; GDP-alpha-D-mannose biosynthesis; GDP-alpha-D-mannose from alpha-D-mannose 1-phosphate (GTP route): step 1/1.</text>
</comment>
<evidence type="ECO:0000256" key="2">
    <source>
        <dbReference type="ARBA" id="ARBA00006115"/>
    </source>
</evidence>
<dbReference type="PANTHER" id="PTHR46390">
    <property type="entry name" value="MANNOSE-1-PHOSPHATE GUANYLYLTRANSFERASE"/>
    <property type="match status" value="1"/>
</dbReference>
<evidence type="ECO:0000256" key="5">
    <source>
        <dbReference type="ARBA" id="ARBA00022695"/>
    </source>
</evidence>
<dbReference type="GO" id="GO:0004476">
    <property type="term" value="F:mannose-6-phosphate isomerase activity"/>
    <property type="evidence" value="ECO:0007669"/>
    <property type="project" value="UniProtKB-EC"/>
</dbReference>
<evidence type="ECO:0000256" key="4">
    <source>
        <dbReference type="ARBA" id="ARBA00022679"/>
    </source>
</evidence>
<dbReference type="RefSeq" id="WP_289364967.1">
    <property type="nucleotide sequence ID" value="NZ_JAUCBP010000007.1"/>
</dbReference>
<dbReference type="PANTHER" id="PTHR46390:SF1">
    <property type="entry name" value="MANNOSE-1-PHOSPHATE GUANYLYLTRANSFERASE"/>
    <property type="match status" value="1"/>
</dbReference>
<evidence type="ECO:0000256" key="1">
    <source>
        <dbReference type="ARBA" id="ARBA00004823"/>
    </source>
</evidence>
<dbReference type="NCBIfam" id="TIGR01479">
    <property type="entry name" value="GMP_PMI"/>
    <property type="match status" value="1"/>
</dbReference>
<dbReference type="InterPro" id="IPR014710">
    <property type="entry name" value="RmlC-like_jellyroll"/>
</dbReference>
<dbReference type="InterPro" id="IPR029044">
    <property type="entry name" value="Nucleotide-diphossugar_trans"/>
</dbReference>
<dbReference type="InterPro" id="IPR051161">
    <property type="entry name" value="Mannose-6P_isomerase_type2"/>
</dbReference>
<feature type="domain" description="MannoseP isomerase/GMP-like beta-helix" evidence="12">
    <location>
        <begin position="292"/>
        <end position="344"/>
    </location>
</feature>
<evidence type="ECO:0000259" key="12">
    <source>
        <dbReference type="Pfam" id="PF22640"/>
    </source>
</evidence>
<evidence type="ECO:0000259" key="10">
    <source>
        <dbReference type="Pfam" id="PF00483"/>
    </source>
</evidence>
<dbReference type="InterPro" id="IPR005835">
    <property type="entry name" value="NTP_transferase_dom"/>
</dbReference>
<comment type="caution">
    <text evidence="13">The sequence shown here is derived from an EMBL/GenBank/DDBJ whole genome shotgun (WGS) entry which is preliminary data.</text>
</comment>
<evidence type="ECO:0000313" key="13">
    <source>
        <dbReference type="EMBL" id="MDM7860677.1"/>
    </source>
</evidence>
<keyword evidence="14" id="KW-1185">Reference proteome</keyword>
<evidence type="ECO:0000259" key="11">
    <source>
        <dbReference type="Pfam" id="PF01050"/>
    </source>
</evidence>
<keyword evidence="5 13" id="KW-0548">Nucleotidyltransferase</keyword>
<keyword evidence="13" id="KW-0413">Isomerase</keyword>
<dbReference type="Gene3D" id="3.90.550.10">
    <property type="entry name" value="Spore Coat Polysaccharide Biosynthesis Protein SpsA, Chain A"/>
    <property type="match status" value="1"/>
</dbReference>
<evidence type="ECO:0000313" key="14">
    <source>
        <dbReference type="Proteomes" id="UP001234343"/>
    </source>
</evidence>
<comment type="similarity">
    <text evidence="2 9">Belongs to the mannose-6-phosphate isomerase type 2 family.</text>
</comment>
<feature type="domain" description="Nucleotidyl transferase" evidence="10">
    <location>
        <begin position="3"/>
        <end position="280"/>
    </location>
</feature>
<dbReference type="EC" id="2.7.7.13" evidence="3"/>
<gene>
    <name evidence="13" type="ORF">QTP81_08720</name>
</gene>
<dbReference type="EMBL" id="JAUCBP010000007">
    <property type="protein sequence ID" value="MDM7860677.1"/>
    <property type="molecule type" value="Genomic_DNA"/>
</dbReference>
<dbReference type="Proteomes" id="UP001234343">
    <property type="component" value="Unassembled WGS sequence"/>
</dbReference>